<organism evidence="1">
    <name type="scientific">virus sp. ctY8Y14</name>
    <dbReference type="NCBI Taxonomy" id="2826806"/>
    <lineage>
        <taxon>Viruses</taxon>
    </lineage>
</organism>
<reference evidence="1" key="1">
    <citation type="journal article" date="2021" name="Proc. Natl. Acad. Sci. U.S.A.">
        <title>A Catalog of Tens of Thousands of Viruses from Human Metagenomes Reveals Hidden Associations with Chronic Diseases.</title>
        <authorList>
            <person name="Tisza M.J."/>
            <person name="Buck C.B."/>
        </authorList>
    </citation>
    <scope>NUCLEOTIDE SEQUENCE</scope>
    <source>
        <strain evidence="1">CtY8Y14</strain>
    </source>
</reference>
<dbReference type="EMBL" id="BK014904">
    <property type="protein sequence ID" value="DAD81592.1"/>
    <property type="molecule type" value="Genomic_DNA"/>
</dbReference>
<sequence length="238" mass="26491">MTTIYELQARAKILREKTQEGSITPEEVGGLIADTLALLADVEQTAGSLRVSKVYGSKAEMEADTNPEDAHHQPLKAGQLVAIHADTDSPDNGTIYVYLAPGWKLIGNLNRVAIGESEGQAYPGTKGKKLADDLNTERTERTDKDAALQRAIENETKDRDKALTEQAEILRRETSNAVKEEAQACDRELRDVRLRITEMQGNIDSVEGFKHAFVTEEEYNRKLQAGELDPDRCYFVEE</sequence>
<protein>
    <submittedName>
        <fullName evidence="1">Uncharacterized protein</fullName>
    </submittedName>
</protein>
<evidence type="ECO:0000313" key="1">
    <source>
        <dbReference type="EMBL" id="DAD81592.1"/>
    </source>
</evidence>
<name>A0A8S5MH91_9VIRU</name>
<accession>A0A8S5MH91</accession>
<proteinExistence type="predicted"/>